<evidence type="ECO:0000313" key="2">
    <source>
        <dbReference type="EMBL" id="EAS06114.1"/>
    </source>
</evidence>
<protein>
    <submittedName>
        <fullName evidence="2">Uncharacterized protein</fullName>
    </submittedName>
</protein>
<dbReference type="KEGG" id="tet:TTHERM_00670380"/>
<evidence type="ECO:0000313" key="3">
    <source>
        <dbReference type="Proteomes" id="UP000009168"/>
    </source>
</evidence>
<feature type="compositionally biased region" description="Polar residues" evidence="1">
    <location>
        <begin position="139"/>
        <end position="160"/>
    </location>
</feature>
<dbReference type="Proteomes" id="UP000009168">
    <property type="component" value="Unassembled WGS sequence"/>
</dbReference>
<dbReference type="HOGENOM" id="CLU_1405093_0_0_1"/>
<feature type="region of interest" description="Disordered" evidence="1">
    <location>
        <begin position="117"/>
        <end position="194"/>
    </location>
</feature>
<keyword evidence="3" id="KW-1185">Reference proteome</keyword>
<evidence type="ECO:0000256" key="1">
    <source>
        <dbReference type="SAM" id="MobiDB-lite"/>
    </source>
</evidence>
<name>I7MJB1_TETTS</name>
<accession>I7MJB1</accession>
<gene>
    <name evidence="2" type="ORF">TTHERM_00670380</name>
</gene>
<feature type="compositionally biased region" description="Polar residues" evidence="1">
    <location>
        <begin position="122"/>
        <end position="132"/>
    </location>
</feature>
<organism evidence="2 3">
    <name type="scientific">Tetrahymena thermophila (strain SB210)</name>
    <dbReference type="NCBI Taxonomy" id="312017"/>
    <lineage>
        <taxon>Eukaryota</taxon>
        <taxon>Sar</taxon>
        <taxon>Alveolata</taxon>
        <taxon>Ciliophora</taxon>
        <taxon>Intramacronucleata</taxon>
        <taxon>Oligohymenophorea</taxon>
        <taxon>Hymenostomatida</taxon>
        <taxon>Tetrahymenina</taxon>
        <taxon>Tetrahymenidae</taxon>
        <taxon>Tetrahymena</taxon>
    </lineage>
</organism>
<sequence>MNPESKYIEFKTKKDDLMKQYTETFVSIAEQLKISDNPYEEQSKQNILRKDVLEFLKVSQQLLNLSNDIKKHVILNDDIYQTNDEFKLSEKDLLERKQNLRYSYENKQKEMEIQIKERQQRVHQQNQASHPNQPYAPSGNPQIQGQGNHPNVQYQRQMQTVPGGPHIVNPNQQQNMQSQQQQQYYQQQQNPQNQ</sequence>
<dbReference type="EMBL" id="GG662308">
    <property type="protein sequence ID" value="EAS06114.1"/>
    <property type="molecule type" value="Genomic_DNA"/>
</dbReference>
<reference evidence="3" key="1">
    <citation type="journal article" date="2006" name="PLoS Biol.">
        <title>Macronuclear genome sequence of the ciliate Tetrahymena thermophila, a model eukaryote.</title>
        <authorList>
            <person name="Eisen J.A."/>
            <person name="Coyne R.S."/>
            <person name="Wu M."/>
            <person name="Wu D."/>
            <person name="Thiagarajan M."/>
            <person name="Wortman J.R."/>
            <person name="Badger J.H."/>
            <person name="Ren Q."/>
            <person name="Amedeo P."/>
            <person name="Jones K.M."/>
            <person name="Tallon L.J."/>
            <person name="Delcher A.L."/>
            <person name="Salzberg S.L."/>
            <person name="Silva J.C."/>
            <person name="Haas B.J."/>
            <person name="Majoros W.H."/>
            <person name="Farzad M."/>
            <person name="Carlton J.M."/>
            <person name="Smith R.K. Jr."/>
            <person name="Garg J."/>
            <person name="Pearlman R.E."/>
            <person name="Karrer K.M."/>
            <person name="Sun L."/>
            <person name="Manning G."/>
            <person name="Elde N.C."/>
            <person name="Turkewitz A.P."/>
            <person name="Asai D.J."/>
            <person name="Wilkes D.E."/>
            <person name="Wang Y."/>
            <person name="Cai H."/>
            <person name="Collins K."/>
            <person name="Stewart B.A."/>
            <person name="Lee S.R."/>
            <person name="Wilamowska K."/>
            <person name="Weinberg Z."/>
            <person name="Ruzzo W.L."/>
            <person name="Wloga D."/>
            <person name="Gaertig J."/>
            <person name="Frankel J."/>
            <person name="Tsao C.-C."/>
            <person name="Gorovsky M.A."/>
            <person name="Keeling P.J."/>
            <person name="Waller R.F."/>
            <person name="Patron N.J."/>
            <person name="Cherry J.M."/>
            <person name="Stover N.A."/>
            <person name="Krieger C.J."/>
            <person name="del Toro C."/>
            <person name="Ryder H.F."/>
            <person name="Williamson S.C."/>
            <person name="Barbeau R.A."/>
            <person name="Hamilton E.P."/>
            <person name="Orias E."/>
        </authorList>
    </citation>
    <scope>NUCLEOTIDE SEQUENCE [LARGE SCALE GENOMIC DNA]</scope>
    <source>
        <strain evidence="3">SB210</strain>
    </source>
</reference>
<feature type="compositionally biased region" description="Low complexity" evidence="1">
    <location>
        <begin position="169"/>
        <end position="194"/>
    </location>
</feature>
<dbReference type="GeneID" id="7824823"/>
<proteinExistence type="predicted"/>
<dbReference type="AlphaFoldDB" id="I7MJB1"/>
<dbReference type="RefSeq" id="XP_001026359.1">
    <property type="nucleotide sequence ID" value="XM_001026359.2"/>
</dbReference>
<dbReference type="InParanoid" id="I7MJB1"/>